<evidence type="ECO:0000313" key="3">
    <source>
        <dbReference type="Proteomes" id="UP001058553"/>
    </source>
</evidence>
<dbReference type="EMBL" id="CP103445">
    <property type="protein sequence ID" value="UWS33191.1"/>
    <property type="molecule type" value="Genomic_DNA"/>
</dbReference>
<feature type="region of interest" description="Disordered" evidence="1">
    <location>
        <begin position="27"/>
        <end position="144"/>
    </location>
</feature>
<protein>
    <submittedName>
        <fullName evidence="2">Uncharacterized protein</fullName>
    </submittedName>
</protein>
<gene>
    <name evidence="2" type="ORF">NYP84_16605</name>
</gene>
<reference evidence="2" key="1">
    <citation type="submission" date="2022-07" db="EMBL/GenBank/DDBJ databases">
        <title>Genetic diversity of Erwinia pyrifoliae.</title>
        <authorList>
            <person name="Park D.S."/>
            <person name="Ham H."/>
        </authorList>
    </citation>
    <scope>NUCLEOTIDE SEQUENCE</scope>
    <source>
        <strain evidence="2">CP201486</strain>
    </source>
</reference>
<dbReference type="RefSeq" id="WP_259825850.1">
    <property type="nucleotide sequence ID" value="NZ_CP103445.1"/>
</dbReference>
<keyword evidence="3" id="KW-1185">Reference proteome</keyword>
<evidence type="ECO:0000313" key="2">
    <source>
        <dbReference type="EMBL" id="UWS33191.1"/>
    </source>
</evidence>
<accession>A0ABY5X728</accession>
<organism evidence="2 3">
    <name type="scientific">Erwinia pyrifoliae</name>
    <dbReference type="NCBI Taxonomy" id="79967"/>
    <lineage>
        <taxon>Bacteria</taxon>
        <taxon>Pseudomonadati</taxon>
        <taxon>Pseudomonadota</taxon>
        <taxon>Gammaproteobacteria</taxon>
        <taxon>Enterobacterales</taxon>
        <taxon>Erwiniaceae</taxon>
        <taxon>Erwinia</taxon>
    </lineage>
</organism>
<evidence type="ECO:0000256" key="1">
    <source>
        <dbReference type="SAM" id="MobiDB-lite"/>
    </source>
</evidence>
<name>A0ABY5X728_ERWPY</name>
<proteinExistence type="predicted"/>
<dbReference type="Proteomes" id="UP001058553">
    <property type="component" value="Chromosome"/>
</dbReference>
<sequence length="144" mass="15061">MRPPLKTAYARPAASVRNGSQSFLLARSRSGQLPLPAPACGGHAKPSVPSTFRVSPRRARRLRASPARTRQTGVHGAAGCTASARRDNDRRCDSGKRWYDAAVQAQTPRPGGSVRGQKGASGSRGYAAAEKARHPSGGASHHAG</sequence>
<feature type="compositionally biased region" description="Basic and acidic residues" evidence="1">
    <location>
        <begin position="84"/>
        <end position="99"/>
    </location>
</feature>